<gene>
    <name evidence="1" type="ORF">Ate02nite_81570</name>
</gene>
<comment type="caution">
    <text evidence="1">The sequence shown here is derived from an EMBL/GenBank/DDBJ whole genome shotgun (WGS) entry which is preliminary data.</text>
</comment>
<dbReference type="AlphaFoldDB" id="A0A919NXC8"/>
<name>A0A919NXC8_9ACTN</name>
<sequence>MSEVADRLLRRVISAKALATSARDEEEWQESIDILRDAIGQARAAVANEAASTDESVKAALADLYGLLGGTWRRRGFKAPGAERRSYLTNSIEAYDEGFGYERDLEGTKDASTYNRINRLTGRVLLDAGTLSGGPHSGGPDSGLDIRRELVEAESIVRTQIETFRQRDPWAYCDLATIQLLAEPASGRGLATLQGLLRLRPQRFVLESTIATLEPLAEAAAEQRPGLVEAVAQLRREL</sequence>
<dbReference type="RefSeq" id="WP_203813243.1">
    <property type="nucleotide sequence ID" value="NZ_BOMY01000051.1"/>
</dbReference>
<evidence type="ECO:0000313" key="2">
    <source>
        <dbReference type="Proteomes" id="UP000623608"/>
    </source>
</evidence>
<organism evidence="1 2">
    <name type="scientific">Paractinoplanes tereljensis</name>
    <dbReference type="NCBI Taxonomy" id="571912"/>
    <lineage>
        <taxon>Bacteria</taxon>
        <taxon>Bacillati</taxon>
        <taxon>Actinomycetota</taxon>
        <taxon>Actinomycetes</taxon>
        <taxon>Micromonosporales</taxon>
        <taxon>Micromonosporaceae</taxon>
        <taxon>Paractinoplanes</taxon>
    </lineage>
</organism>
<reference evidence="1" key="1">
    <citation type="submission" date="2021-01" db="EMBL/GenBank/DDBJ databases">
        <title>Whole genome shotgun sequence of Actinoplanes tereljensis NBRC 105297.</title>
        <authorList>
            <person name="Komaki H."/>
            <person name="Tamura T."/>
        </authorList>
    </citation>
    <scope>NUCLEOTIDE SEQUENCE</scope>
    <source>
        <strain evidence="1">NBRC 105297</strain>
    </source>
</reference>
<evidence type="ECO:0000313" key="1">
    <source>
        <dbReference type="EMBL" id="GIF25427.1"/>
    </source>
</evidence>
<dbReference type="Pfam" id="PF20308">
    <property type="entry name" value="TPR-S"/>
    <property type="match status" value="1"/>
</dbReference>
<keyword evidence="2" id="KW-1185">Reference proteome</keyword>
<accession>A0A919NXC8</accession>
<proteinExistence type="predicted"/>
<protein>
    <submittedName>
        <fullName evidence="1">Uncharacterized protein</fullName>
    </submittedName>
</protein>
<dbReference type="EMBL" id="BOMY01000051">
    <property type="protein sequence ID" value="GIF25427.1"/>
    <property type="molecule type" value="Genomic_DNA"/>
</dbReference>
<dbReference type="InterPro" id="IPR046880">
    <property type="entry name" value="TPR-S"/>
</dbReference>
<dbReference type="Proteomes" id="UP000623608">
    <property type="component" value="Unassembled WGS sequence"/>
</dbReference>